<dbReference type="EC" id="1.13.11.27" evidence="7"/>
<evidence type="ECO:0000256" key="2">
    <source>
        <dbReference type="ARBA" id="ARBA00005877"/>
    </source>
</evidence>
<name>A0ABT9H833_9SPHN</name>
<evidence type="ECO:0000256" key="4">
    <source>
        <dbReference type="ARBA" id="ARBA00022737"/>
    </source>
</evidence>
<keyword evidence="7" id="KW-0560">Oxidoreductase</keyword>
<dbReference type="InterPro" id="IPR041735">
    <property type="entry name" value="4OHPhenylPyrv_dOase_C"/>
</dbReference>
<dbReference type="Pfam" id="PF00903">
    <property type="entry name" value="Glyoxalase"/>
    <property type="match status" value="1"/>
</dbReference>
<feature type="domain" description="VOC" evidence="6">
    <location>
        <begin position="163"/>
        <end position="305"/>
    </location>
</feature>
<proteinExistence type="inferred from homology"/>
<keyword evidence="7" id="KW-0223">Dioxygenase</keyword>
<protein>
    <submittedName>
        <fullName evidence="7">4-hydroxyphenylpyruvate dioxygenase</fullName>
        <ecNumber evidence="7">1.13.11.27</ecNumber>
    </submittedName>
</protein>
<dbReference type="NCBIfam" id="TIGR01263">
    <property type="entry name" value="4HPPD"/>
    <property type="match status" value="1"/>
</dbReference>
<evidence type="ECO:0000259" key="6">
    <source>
        <dbReference type="PROSITE" id="PS51819"/>
    </source>
</evidence>
<dbReference type="PANTHER" id="PTHR11959:SF1">
    <property type="entry name" value="4-HYDROXYPHENYLPYRUVATE DIOXYGENASE"/>
    <property type="match status" value="1"/>
</dbReference>
<evidence type="ECO:0000256" key="3">
    <source>
        <dbReference type="ARBA" id="ARBA00022723"/>
    </source>
</evidence>
<comment type="similarity">
    <text evidence="2">Belongs to the 4HPPD family.</text>
</comment>
<keyword evidence="4" id="KW-0677">Repeat</keyword>
<keyword evidence="8" id="KW-1185">Reference proteome</keyword>
<dbReference type="PANTHER" id="PTHR11959">
    <property type="entry name" value="4-HYDROXYPHENYLPYRUVATE DIOXYGENASE"/>
    <property type="match status" value="1"/>
</dbReference>
<reference evidence="7 8" key="1">
    <citation type="submission" date="2023-08" db="EMBL/GenBank/DDBJ databases">
        <title>genomic of DY56.</title>
        <authorList>
            <person name="Wang Y."/>
        </authorList>
    </citation>
    <scope>NUCLEOTIDE SEQUENCE [LARGE SCALE GENOMIC DNA]</scope>
    <source>
        <strain evidence="7 8">DY56-A-20</strain>
    </source>
</reference>
<dbReference type="GO" id="GO:0003868">
    <property type="term" value="F:4-hydroxyphenylpyruvate dioxygenase activity"/>
    <property type="evidence" value="ECO:0007669"/>
    <property type="project" value="UniProtKB-EC"/>
</dbReference>
<keyword evidence="3" id="KW-0479">Metal-binding</keyword>
<comment type="cofactor">
    <cofactor evidence="1">
        <name>Fe cation</name>
        <dbReference type="ChEBI" id="CHEBI:24875"/>
    </cofactor>
</comment>
<dbReference type="InterPro" id="IPR029068">
    <property type="entry name" value="Glyas_Bleomycin-R_OHBP_Dase"/>
</dbReference>
<dbReference type="EMBL" id="JAVAIL010000002">
    <property type="protein sequence ID" value="MDP4539184.1"/>
    <property type="molecule type" value="Genomic_DNA"/>
</dbReference>
<gene>
    <name evidence="7" type="primary">hppD</name>
    <name evidence="7" type="ORF">Q9K01_06075</name>
</gene>
<dbReference type="CDD" id="cd07250">
    <property type="entry name" value="HPPD_C_like"/>
    <property type="match status" value="1"/>
</dbReference>
<dbReference type="InterPro" id="IPR004360">
    <property type="entry name" value="Glyas_Fos-R_dOase_dom"/>
</dbReference>
<dbReference type="Proteomes" id="UP001235664">
    <property type="component" value="Unassembled WGS sequence"/>
</dbReference>
<dbReference type="PROSITE" id="PS51819">
    <property type="entry name" value="VOC"/>
    <property type="match status" value="2"/>
</dbReference>
<dbReference type="InterPro" id="IPR041736">
    <property type="entry name" value="4OHPhenylPyrv_dOase_N"/>
</dbReference>
<dbReference type="InterPro" id="IPR005956">
    <property type="entry name" value="4OHPhenylPyrv_dOase"/>
</dbReference>
<evidence type="ECO:0000313" key="7">
    <source>
        <dbReference type="EMBL" id="MDP4539184.1"/>
    </source>
</evidence>
<dbReference type="PIRSF" id="PIRSF009283">
    <property type="entry name" value="HPP_dOase"/>
    <property type="match status" value="1"/>
</dbReference>
<dbReference type="Gene3D" id="3.10.180.10">
    <property type="entry name" value="2,3-Dihydroxybiphenyl 1,2-Dioxygenase, domain 1"/>
    <property type="match status" value="2"/>
</dbReference>
<organism evidence="7 8">
    <name type="scientific">Qipengyuania benthica</name>
    <dbReference type="NCBI Taxonomy" id="3067651"/>
    <lineage>
        <taxon>Bacteria</taxon>
        <taxon>Pseudomonadati</taxon>
        <taxon>Pseudomonadota</taxon>
        <taxon>Alphaproteobacteria</taxon>
        <taxon>Sphingomonadales</taxon>
        <taxon>Erythrobacteraceae</taxon>
        <taxon>Qipengyuania</taxon>
    </lineage>
</organism>
<keyword evidence="5" id="KW-0408">Iron</keyword>
<evidence type="ECO:0000313" key="8">
    <source>
        <dbReference type="Proteomes" id="UP001235664"/>
    </source>
</evidence>
<dbReference type="InterPro" id="IPR037523">
    <property type="entry name" value="VOC_core"/>
</dbReference>
<evidence type="ECO:0000256" key="1">
    <source>
        <dbReference type="ARBA" id="ARBA00001962"/>
    </source>
</evidence>
<feature type="domain" description="VOC" evidence="6">
    <location>
        <begin position="13"/>
        <end position="130"/>
    </location>
</feature>
<dbReference type="RefSeq" id="WP_305929325.1">
    <property type="nucleotide sequence ID" value="NZ_JAVAIL010000002.1"/>
</dbReference>
<accession>A0ABT9H833</accession>
<sequence length="375" mass="42204">MPDLFENPIGLDGFEFVEFCAPEKGQLEPVFEAMGFSRVASHRSKDVDLWRQGSINLIANYEPRSAAWYFAREHGASACGMGFRVKNAAKAYAELLERGAEPVRVETGPMELRIPAIRGIGGAIVYLIDRYEDEDGQGLSIYDIDFEYVEGVDRHPEGAGFNVIDHLTHNVYNGRMAYWADYYETLFNFREIRFFDIKGEYTGLTSKALTAPDGKIRIPLNEEGEGGKGQIEEFLKEFNGEGIQHIALICDDLVTAWDKLKEFGVPFMTAPPETYYEMLDERLPDHGEDADALKMRGILLDGTTQNEDGSGGSPRLLLQIFAEAQVGPVFFEFIQRKGDEGFGEGNFKALFESMERDQIKRGSLKLEDRETEPAQ</sequence>
<evidence type="ECO:0000256" key="5">
    <source>
        <dbReference type="ARBA" id="ARBA00023004"/>
    </source>
</evidence>
<dbReference type="SUPFAM" id="SSF54593">
    <property type="entry name" value="Glyoxalase/Bleomycin resistance protein/Dihydroxybiphenyl dioxygenase"/>
    <property type="match status" value="1"/>
</dbReference>
<dbReference type="Pfam" id="PF14696">
    <property type="entry name" value="Glyoxalase_5"/>
    <property type="match status" value="1"/>
</dbReference>
<comment type="caution">
    <text evidence="7">The sequence shown here is derived from an EMBL/GenBank/DDBJ whole genome shotgun (WGS) entry which is preliminary data.</text>
</comment>
<dbReference type="CDD" id="cd08342">
    <property type="entry name" value="HPPD_N_like"/>
    <property type="match status" value="1"/>
</dbReference>